<dbReference type="EMBL" id="UZAM01012396">
    <property type="protein sequence ID" value="VDP21622.1"/>
    <property type="molecule type" value="Genomic_DNA"/>
</dbReference>
<evidence type="ECO:0000313" key="1">
    <source>
        <dbReference type="EMBL" id="VDP21622.1"/>
    </source>
</evidence>
<name>A0A183IZW4_9BILA</name>
<reference evidence="1 2" key="2">
    <citation type="submission" date="2018-11" db="EMBL/GenBank/DDBJ databases">
        <authorList>
            <consortium name="Pathogen Informatics"/>
        </authorList>
    </citation>
    <scope>NUCLEOTIDE SEQUENCE [LARGE SCALE GENOMIC DNA]</scope>
</reference>
<evidence type="ECO:0000313" key="2">
    <source>
        <dbReference type="Proteomes" id="UP000270296"/>
    </source>
</evidence>
<evidence type="ECO:0000313" key="3">
    <source>
        <dbReference type="WBParaSite" id="SBAD_0000949101-mRNA-1"/>
    </source>
</evidence>
<gene>
    <name evidence="1" type="ORF">SBAD_LOCUS9162</name>
</gene>
<dbReference type="AlphaFoldDB" id="A0A183IZW4"/>
<protein>
    <submittedName>
        <fullName evidence="1 3">Uncharacterized protein</fullName>
    </submittedName>
</protein>
<reference evidence="3" key="1">
    <citation type="submission" date="2016-06" db="UniProtKB">
        <authorList>
            <consortium name="WormBaseParasite"/>
        </authorList>
    </citation>
    <scope>IDENTIFICATION</scope>
</reference>
<organism evidence="3">
    <name type="scientific">Soboliphyme baturini</name>
    <dbReference type="NCBI Taxonomy" id="241478"/>
    <lineage>
        <taxon>Eukaryota</taxon>
        <taxon>Metazoa</taxon>
        <taxon>Ecdysozoa</taxon>
        <taxon>Nematoda</taxon>
        <taxon>Enoplea</taxon>
        <taxon>Dorylaimia</taxon>
        <taxon>Dioctophymatida</taxon>
        <taxon>Dioctophymatoidea</taxon>
        <taxon>Soboliphymatidae</taxon>
        <taxon>Soboliphyme</taxon>
    </lineage>
</organism>
<dbReference type="WBParaSite" id="SBAD_0000949101-mRNA-1">
    <property type="protein sequence ID" value="SBAD_0000949101-mRNA-1"/>
    <property type="gene ID" value="SBAD_0000949101"/>
</dbReference>
<sequence length="171" mass="19593">MAGLFHSQALKSIGRRRAPVPRSRPAFHTAFVLSSPSEILINHSLMKYKSRSVETFVRDGARSETYKRNISDLLHSPLEPQPKQRKSPRWRWTMLVKLSCLNSCILDHLRASEVISSSPRQLVPMVWRPLENLPCVVPPSKHMVAFRLTDHLSEKLACRRFLLLQISVAAF</sequence>
<proteinExistence type="predicted"/>
<dbReference type="Proteomes" id="UP000270296">
    <property type="component" value="Unassembled WGS sequence"/>
</dbReference>
<accession>A0A183IZW4</accession>
<keyword evidence="2" id="KW-1185">Reference proteome</keyword>